<protein>
    <recommendedName>
        <fullName evidence="3 10">Heme chaperone HemW</fullName>
    </recommendedName>
</protein>
<dbReference type="GO" id="GO:0051539">
    <property type="term" value="F:4 iron, 4 sulfur cluster binding"/>
    <property type="evidence" value="ECO:0007669"/>
    <property type="project" value="UniProtKB-UniRule"/>
</dbReference>
<keyword evidence="10" id="KW-0963">Cytoplasm</keyword>
<keyword evidence="4 10" id="KW-0349">Heme</keyword>
<dbReference type="GO" id="GO:0046872">
    <property type="term" value="F:metal ion binding"/>
    <property type="evidence" value="ECO:0007669"/>
    <property type="project" value="UniProtKB-UniRule"/>
</dbReference>
<dbReference type="InterPro" id="IPR058240">
    <property type="entry name" value="rSAM_sf"/>
</dbReference>
<evidence type="ECO:0000256" key="10">
    <source>
        <dbReference type="RuleBase" id="RU364116"/>
    </source>
</evidence>
<dbReference type="CDD" id="cd01335">
    <property type="entry name" value="Radical_SAM"/>
    <property type="match status" value="1"/>
</dbReference>
<dbReference type="SMART" id="SM00729">
    <property type="entry name" value="Elp3"/>
    <property type="match status" value="1"/>
</dbReference>
<keyword evidence="10" id="KW-0004">4Fe-4S</keyword>
<dbReference type="PANTHER" id="PTHR13932:SF5">
    <property type="entry name" value="RADICAL S-ADENOSYL METHIONINE DOMAIN-CONTAINING PROTEIN 1, MITOCHONDRIAL"/>
    <property type="match status" value="1"/>
</dbReference>
<comment type="function">
    <text evidence="10">Probably acts as a heme chaperone, transferring heme to an unknown acceptor. Binds one molecule of heme per monomer, possibly covalently. Binds 1 [4Fe-4S] cluster. The cluster is coordinated with 3 cysteines and an exchangeable S-adenosyl-L-methionine.</text>
</comment>
<evidence type="ECO:0000313" key="12">
    <source>
        <dbReference type="EMBL" id="GLI37991.1"/>
    </source>
</evidence>
<dbReference type="RefSeq" id="WP_214186250.1">
    <property type="nucleotide sequence ID" value="NZ_BSDS01000001.1"/>
</dbReference>
<comment type="cofactor">
    <cofactor evidence="1">
        <name>[4Fe-4S] cluster</name>
        <dbReference type="ChEBI" id="CHEBI:49883"/>
    </cofactor>
</comment>
<keyword evidence="9 10" id="KW-0143">Chaperone</keyword>
<dbReference type="PANTHER" id="PTHR13932">
    <property type="entry name" value="COPROPORPHYRINIGEN III OXIDASE"/>
    <property type="match status" value="1"/>
</dbReference>
<evidence type="ECO:0000256" key="9">
    <source>
        <dbReference type="ARBA" id="ARBA00023186"/>
    </source>
</evidence>
<organism evidence="12 13">
    <name type="scientific">Geobacter hydrogenophilus</name>
    <dbReference type="NCBI Taxonomy" id="40983"/>
    <lineage>
        <taxon>Bacteria</taxon>
        <taxon>Pseudomonadati</taxon>
        <taxon>Thermodesulfobacteriota</taxon>
        <taxon>Desulfuromonadia</taxon>
        <taxon>Geobacterales</taxon>
        <taxon>Geobacteraceae</taxon>
        <taxon>Geobacter</taxon>
    </lineage>
</organism>
<dbReference type="Proteomes" id="UP001144352">
    <property type="component" value="Unassembled WGS sequence"/>
</dbReference>
<keyword evidence="8 10" id="KW-0411">Iron-sulfur</keyword>
<feature type="domain" description="Radical SAM core" evidence="11">
    <location>
        <begin position="1"/>
        <end position="236"/>
    </location>
</feature>
<evidence type="ECO:0000313" key="13">
    <source>
        <dbReference type="Proteomes" id="UP001144352"/>
    </source>
</evidence>
<dbReference type="InterPro" id="IPR006638">
    <property type="entry name" value="Elp3/MiaA/NifB-like_rSAM"/>
</dbReference>
<dbReference type="InterPro" id="IPR010723">
    <property type="entry name" value="HemN_C"/>
</dbReference>
<dbReference type="SFLD" id="SFLDF00288">
    <property type="entry name" value="HemN-like__clustered_with_nucl"/>
    <property type="match status" value="1"/>
</dbReference>
<dbReference type="GO" id="GO:0006779">
    <property type="term" value="P:porphyrin-containing compound biosynthetic process"/>
    <property type="evidence" value="ECO:0007669"/>
    <property type="project" value="InterPro"/>
</dbReference>
<proteinExistence type="inferred from homology"/>
<keyword evidence="6 10" id="KW-0479">Metal-binding</keyword>
<evidence type="ECO:0000256" key="1">
    <source>
        <dbReference type="ARBA" id="ARBA00001966"/>
    </source>
</evidence>
<dbReference type="NCBIfam" id="TIGR00539">
    <property type="entry name" value="hemN_rel"/>
    <property type="match status" value="1"/>
</dbReference>
<dbReference type="SUPFAM" id="SSF102114">
    <property type="entry name" value="Radical SAM enzymes"/>
    <property type="match status" value="1"/>
</dbReference>
<sequence length="383" mass="42010">MDDTTALYIHIPFCVRKCLYCAFASTDEAPLATGEYAALLLREMELRAAALASPLRATTLYLGGGTPSLLEPDLVGNIIDCAIRLFRLDPAAEITLEANPGTVTAGSLAGYRAAGVNRLSLGVQSLDDRMLARLGRVHTAREAKDAFVQARRAGFDNIGIDLIHGLPGQDLGHWRDQLRLAAALRPEHISAYGLTVEEGTPFARLEDQGELALPDEDEAAAMFEETAELLAEGGYEQYEIANFALPAHRSRHNQVYWRRGNYLGFGAGAHSFLREPFPGLRWRNPDDLGTYGCSLADGVLPETDITLLAEEDAMAEWLFLGLRMLEGIEEARFREEFGRPLMEIHGTAIEGLCAAGLLVREGVRLRLTRRGVILSNRVFAAFL</sequence>
<evidence type="ECO:0000256" key="5">
    <source>
        <dbReference type="ARBA" id="ARBA00022691"/>
    </source>
</evidence>
<dbReference type="InterPro" id="IPR013785">
    <property type="entry name" value="Aldolase_TIM"/>
</dbReference>
<evidence type="ECO:0000259" key="11">
    <source>
        <dbReference type="PROSITE" id="PS51918"/>
    </source>
</evidence>
<dbReference type="AlphaFoldDB" id="A0A9W6G012"/>
<dbReference type="GO" id="GO:0005737">
    <property type="term" value="C:cytoplasm"/>
    <property type="evidence" value="ECO:0007669"/>
    <property type="project" value="UniProtKB-SubCell"/>
</dbReference>
<evidence type="ECO:0000256" key="3">
    <source>
        <dbReference type="ARBA" id="ARBA00017228"/>
    </source>
</evidence>
<comment type="subcellular location">
    <subcellularLocation>
        <location evidence="10">Cytoplasm</location>
    </subcellularLocation>
</comment>
<dbReference type="Pfam" id="PF06969">
    <property type="entry name" value="HemN_C"/>
    <property type="match status" value="1"/>
</dbReference>
<keyword evidence="5 10" id="KW-0949">S-adenosyl-L-methionine</keyword>
<dbReference type="InterPro" id="IPR007197">
    <property type="entry name" value="rSAM"/>
</dbReference>
<gene>
    <name evidence="12" type="primary">hemN</name>
    <name evidence="12" type="ORF">GHYDROH2_14920</name>
</gene>
<keyword evidence="13" id="KW-1185">Reference proteome</keyword>
<comment type="similarity">
    <text evidence="2">Belongs to the anaerobic coproporphyrinogen-III oxidase family. HemW subfamily.</text>
</comment>
<keyword evidence="7 10" id="KW-0408">Iron</keyword>
<evidence type="ECO:0000256" key="7">
    <source>
        <dbReference type="ARBA" id="ARBA00023004"/>
    </source>
</evidence>
<dbReference type="GO" id="GO:0004109">
    <property type="term" value="F:coproporphyrinogen oxidase activity"/>
    <property type="evidence" value="ECO:0007669"/>
    <property type="project" value="InterPro"/>
</dbReference>
<dbReference type="InterPro" id="IPR034505">
    <property type="entry name" value="Coproporphyrinogen-III_oxidase"/>
</dbReference>
<evidence type="ECO:0000256" key="2">
    <source>
        <dbReference type="ARBA" id="ARBA00006100"/>
    </source>
</evidence>
<evidence type="ECO:0000256" key="8">
    <source>
        <dbReference type="ARBA" id="ARBA00023014"/>
    </source>
</evidence>
<dbReference type="PROSITE" id="PS51918">
    <property type="entry name" value="RADICAL_SAM"/>
    <property type="match status" value="1"/>
</dbReference>
<name>A0A9W6G012_9BACT</name>
<dbReference type="InterPro" id="IPR004559">
    <property type="entry name" value="HemW-like"/>
</dbReference>
<dbReference type="SFLD" id="SFLDF00562">
    <property type="entry name" value="HemN-like__clustered_with_heat"/>
    <property type="match status" value="1"/>
</dbReference>
<evidence type="ECO:0000256" key="6">
    <source>
        <dbReference type="ARBA" id="ARBA00022723"/>
    </source>
</evidence>
<dbReference type="Gene3D" id="3.20.20.70">
    <property type="entry name" value="Aldolase class I"/>
    <property type="match status" value="1"/>
</dbReference>
<dbReference type="Pfam" id="PF04055">
    <property type="entry name" value="Radical_SAM"/>
    <property type="match status" value="1"/>
</dbReference>
<dbReference type="EMBL" id="BSDS01000001">
    <property type="protein sequence ID" value="GLI37991.1"/>
    <property type="molecule type" value="Genomic_DNA"/>
</dbReference>
<accession>A0A9W6G012</accession>
<comment type="caution">
    <text evidence="12">The sequence shown here is derived from an EMBL/GenBank/DDBJ whole genome shotgun (WGS) entry which is preliminary data.</text>
</comment>
<dbReference type="SFLD" id="SFLDS00029">
    <property type="entry name" value="Radical_SAM"/>
    <property type="match status" value="1"/>
</dbReference>
<dbReference type="SFLD" id="SFLDG01065">
    <property type="entry name" value="anaerobic_coproporphyrinogen-I"/>
    <property type="match status" value="1"/>
</dbReference>
<evidence type="ECO:0000256" key="4">
    <source>
        <dbReference type="ARBA" id="ARBA00022617"/>
    </source>
</evidence>
<reference evidence="12" key="1">
    <citation type="submission" date="2022-12" db="EMBL/GenBank/DDBJ databases">
        <title>Reference genome sequencing for broad-spectrum identification of bacterial and archaeal isolates by mass spectrometry.</title>
        <authorList>
            <person name="Sekiguchi Y."/>
            <person name="Tourlousse D.M."/>
        </authorList>
    </citation>
    <scope>NUCLEOTIDE SEQUENCE</scope>
    <source>
        <strain evidence="12">H2</strain>
    </source>
</reference>